<organism evidence="2">
    <name type="scientific">Skeletonema marinoi</name>
    <dbReference type="NCBI Taxonomy" id="267567"/>
    <lineage>
        <taxon>Eukaryota</taxon>
        <taxon>Sar</taxon>
        <taxon>Stramenopiles</taxon>
        <taxon>Ochrophyta</taxon>
        <taxon>Bacillariophyta</taxon>
        <taxon>Coscinodiscophyceae</taxon>
        <taxon>Thalassiosirophycidae</taxon>
        <taxon>Thalassiosirales</taxon>
        <taxon>Skeletonemataceae</taxon>
        <taxon>Skeletonema</taxon>
        <taxon>Skeletonema marinoi-dohrnii complex</taxon>
    </lineage>
</organism>
<keyword evidence="1" id="KW-0732">Signal</keyword>
<sequence>MKSSLTAAITLAALPAATLAFAPPAARQQPCASLSSLRATLTADELSTKSKEEQFQILGVEEEKMALGIDADEVLQFLGTREDLISKFQTDIPTLSPTDLQTEVDKFLMDGEMLDIFIKYNQRKAEDPDWEPLYAPENNSPFRKAVDFVSQYGFYVVLGVLAKDIIDGYIQKGGDGVAAGAGEVVDTLVSQVHQITTALSA</sequence>
<protein>
    <submittedName>
        <fullName evidence="2">Uncharacterized protein</fullName>
    </submittedName>
</protein>
<evidence type="ECO:0000313" key="2">
    <source>
        <dbReference type="EMBL" id="CAD9590594.1"/>
    </source>
</evidence>
<proteinExistence type="predicted"/>
<accession>A0A7S2PCR5</accession>
<gene>
    <name evidence="2" type="ORF">SMAR0320_LOCUS6821</name>
</gene>
<reference evidence="2" key="1">
    <citation type="submission" date="2021-01" db="EMBL/GenBank/DDBJ databases">
        <authorList>
            <person name="Corre E."/>
            <person name="Pelletier E."/>
            <person name="Niang G."/>
            <person name="Scheremetjew M."/>
            <person name="Finn R."/>
            <person name="Kale V."/>
            <person name="Holt S."/>
            <person name="Cochrane G."/>
            <person name="Meng A."/>
            <person name="Brown T."/>
            <person name="Cohen L."/>
        </authorList>
    </citation>
    <scope>NUCLEOTIDE SEQUENCE</scope>
    <source>
        <strain evidence="2">SM1012Den-03</strain>
    </source>
</reference>
<dbReference type="EMBL" id="HBGZ01009530">
    <property type="protein sequence ID" value="CAD9590594.1"/>
    <property type="molecule type" value="Transcribed_RNA"/>
</dbReference>
<feature type="chain" id="PRO_5031560432" evidence="1">
    <location>
        <begin position="21"/>
        <end position="201"/>
    </location>
</feature>
<feature type="signal peptide" evidence="1">
    <location>
        <begin position="1"/>
        <end position="20"/>
    </location>
</feature>
<evidence type="ECO:0000256" key="1">
    <source>
        <dbReference type="SAM" id="SignalP"/>
    </source>
</evidence>
<name>A0A7S2PCR5_9STRA</name>
<dbReference type="AlphaFoldDB" id="A0A7S2PCR5"/>